<gene>
    <name evidence="1" type="ORF">RF11_00039</name>
</gene>
<dbReference type="AlphaFoldDB" id="A0A0C2NCP3"/>
<evidence type="ECO:0000313" key="2">
    <source>
        <dbReference type="Proteomes" id="UP000031668"/>
    </source>
</evidence>
<keyword evidence="2" id="KW-1185">Reference proteome</keyword>
<protein>
    <submittedName>
        <fullName evidence="1">Uncharacterized protein</fullName>
    </submittedName>
</protein>
<reference evidence="1 2" key="1">
    <citation type="journal article" date="2014" name="Genome Biol. Evol.">
        <title>The genome of the myxosporean Thelohanellus kitauei shows adaptations to nutrient acquisition within its fish host.</title>
        <authorList>
            <person name="Yang Y."/>
            <person name="Xiong J."/>
            <person name="Zhou Z."/>
            <person name="Huo F."/>
            <person name="Miao W."/>
            <person name="Ran C."/>
            <person name="Liu Y."/>
            <person name="Zhang J."/>
            <person name="Feng J."/>
            <person name="Wang M."/>
            <person name="Wang M."/>
            <person name="Wang L."/>
            <person name="Yao B."/>
        </authorList>
    </citation>
    <scope>NUCLEOTIDE SEQUENCE [LARGE SCALE GENOMIC DNA]</scope>
    <source>
        <strain evidence="1">Wuqing</strain>
    </source>
</reference>
<evidence type="ECO:0000313" key="1">
    <source>
        <dbReference type="EMBL" id="KII74055.1"/>
    </source>
</evidence>
<comment type="caution">
    <text evidence="1">The sequence shown here is derived from an EMBL/GenBank/DDBJ whole genome shotgun (WGS) entry which is preliminary data.</text>
</comment>
<name>A0A0C2NCP3_THEKT</name>
<dbReference type="EMBL" id="JWZT01000567">
    <property type="protein sequence ID" value="KII74055.1"/>
    <property type="molecule type" value="Genomic_DNA"/>
</dbReference>
<dbReference type="Proteomes" id="UP000031668">
    <property type="component" value="Unassembled WGS sequence"/>
</dbReference>
<accession>A0A0C2NCP3</accession>
<sequence>MKGPFGTTSVEKMIINAEENKKPQKILSPKEMRSDEIALISLDRCAANSVRIENTINAMILYSVLRNRNEAPGTFVSSVSESSSLQLKIGTSNSFIIGPIVYSFHRKHHTRSQFSYVTSTS</sequence>
<proteinExistence type="predicted"/>
<organism evidence="1 2">
    <name type="scientific">Thelohanellus kitauei</name>
    <name type="common">Myxosporean</name>
    <dbReference type="NCBI Taxonomy" id="669202"/>
    <lineage>
        <taxon>Eukaryota</taxon>
        <taxon>Metazoa</taxon>
        <taxon>Cnidaria</taxon>
        <taxon>Myxozoa</taxon>
        <taxon>Myxosporea</taxon>
        <taxon>Bivalvulida</taxon>
        <taxon>Platysporina</taxon>
        <taxon>Myxobolidae</taxon>
        <taxon>Thelohanellus</taxon>
    </lineage>
</organism>